<name>A0A3L8DSY7_OOCBI</name>
<dbReference type="EMBL" id="QOIP01000004">
    <property type="protein sequence ID" value="RLU23540.1"/>
    <property type="molecule type" value="Genomic_DNA"/>
</dbReference>
<dbReference type="AlphaFoldDB" id="A0A3L8DSY7"/>
<organism evidence="1 2">
    <name type="scientific">Ooceraea biroi</name>
    <name type="common">Clonal raider ant</name>
    <name type="synonym">Cerapachys biroi</name>
    <dbReference type="NCBI Taxonomy" id="2015173"/>
    <lineage>
        <taxon>Eukaryota</taxon>
        <taxon>Metazoa</taxon>
        <taxon>Ecdysozoa</taxon>
        <taxon>Arthropoda</taxon>
        <taxon>Hexapoda</taxon>
        <taxon>Insecta</taxon>
        <taxon>Pterygota</taxon>
        <taxon>Neoptera</taxon>
        <taxon>Endopterygota</taxon>
        <taxon>Hymenoptera</taxon>
        <taxon>Apocrita</taxon>
        <taxon>Aculeata</taxon>
        <taxon>Formicoidea</taxon>
        <taxon>Formicidae</taxon>
        <taxon>Dorylinae</taxon>
        <taxon>Ooceraea</taxon>
    </lineage>
</organism>
<reference evidence="1 2" key="1">
    <citation type="journal article" date="2018" name="Genome Res.">
        <title>The genomic architecture and molecular evolution of ant odorant receptors.</title>
        <authorList>
            <person name="McKenzie S.K."/>
            <person name="Kronauer D.J.C."/>
        </authorList>
    </citation>
    <scope>NUCLEOTIDE SEQUENCE [LARGE SCALE GENOMIC DNA]</scope>
    <source>
        <strain evidence="1">Clonal line C1</strain>
    </source>
</reference>
<evidence type="ECO:0000313" key="2">
    <source>
        <dbReference type="Proteomes" id="UP000279307"/>
    </source>
</evidence>
<comment type="caution">
    <text evidence="1">The sequence shown here is derived from an EMBL/GenBank/DDBJ whole genome shotgun (WGS) entry which is preliminary data.</text>
</comment>
<evidence type="ECO:0000313" key="1">
    <source>
        <dbReference type="EMBL" id="RLU23540.1"/>
    </source>
</evidence>
<proteinExistence type="predicted"/>
<sequence length="112" mass="12967">MASGPIIIPNDGTTSLEIRLTEVIDEGPKTEKERAFRYMEVRRGKEMPRVSHMLHARLTAWRRRKRYYHLVIMCTRLLMFEPSNNGTVAAVLSHMLAQEGTRGKRTYLDLPP</sequence>
<accession>A0A3L8DSY7</accession>
<protein>
    <submittedName>
        <fullName evidence="1">Uncharacterized protein</fullName>
    </submittedName>
</protein>
<gene>
    <name evidence="1" type="ORF">DMN91_003745</name>
</gene>
<dbReference type="Proteomes" id="UP000279307">
    <property type="component" value="Chromosome 4"/>
</dbReference>